<protein>
    <submittedName>
        <fullName evidence="1">Uncharacterized protein</fullName>
    </submittedName>
</protein>
<accession>A0A7J8WZ65</accession>
<comment type="caution">
    <text evidence="1">The sequence shown here is derived from an EMBL/GenBank/DDBJ whole genome shotgun (WGS) entry which is preliminary data.</text>
</comment>
<keyword evidence="2" id="KW-1185">Reference proteome</keyword>
<evidence type="ECO:0000313" key="2">
    <source>
        <dbReference type="Proteomes" id="UP000593577"/>
    </source>
</evidence>
<name>A0A7J8WZ65_GOSAI</name>
<proteinExistence type="predicted"/>
<dbReference type="Proteomes" id="UP000593577">
    <property type="component" value="Unassembled WGS sequence"/>
</dbReference>
<sequence length="239" mass="27604">MIYGQQFLIDNLVEHEKDDCKGKRESECIEKKQNRFKIRNSRKCSAARSSWMLPPSKTKDASDRSETCTPSRVYSDQIKEEVIFLDDITGTGPGIRCYNVGLQLSLPIDGEVIMEAVHRCDYLPTCEPFLTPELVTSPDFMDGFRYKGKSYLLSDAEKSRQCRHKRPRREPSNPSYPLVVLQTHLASSFNLGESSEQQPQWGMYNGLLEPKHTQPWKKEIKIEINIEVEEKIKIKNMRS</sequence>
<organism evidence="1 2">
    <name type="scientific">Gossypium aridum</name>
    <name type="common">American cotton</name>
    <name type="synonym">Erioxylum aridum</name>
    <dbReference type="NCBI Taxonomy" id="34290"/>
    <lineage>
        <taxon>Eukaryota</taxon>
        <taxon>Viridiplantae</taxon>
        <taxon>Streptophyta</taxon>
        <taxon>Embryophyta</taxon>
        <taxon>Tracheophyta</taxon>
        <taxon>Spermatophyta</taxon>
        <taxon>Magnoliopsida</taxon>
        <taxon>eudicotyledons</taxon>
        <taxon>Gunneridae</taxon>
        <taxon>Pentapetalae</taxon>
        <taxon>rosids</taxon>
        <taxon>malvids</taxon>
        <taxon>Malvales</taxon>
        <taxon>Malvaceae</taxon>
        <taxon>Malvoideae</taxon>
        <taxon>Gossypium</taxon>
    </lineage>
</organism>
<dbReference type="EMBL" id="JABFAA010000004">
    <property type="protein sequence ID" value="MBA0680273.1"/>
    <property type="molecule type" value="Genomic_DNA"/>
</dbReference>
<evidence type="ECO:0000313" key="1">
    <source>
        <dbReference type="EMBL" id="MBA0680273.1"/>
    </source>
</evidence>
<dbReference type="AlphaFoldDB" id="A0A7J8WZ65"/>
<gene>
    <name evidence="1" type="ORF">Goari_011981</name>
</gene>
<reference evidence="1 2" key="1">
    <citation type="journal article" date="2019" name="Genome Biol. Evol.">
        <title>Insights into the evolution of the New World diploid cottons (Gossypium, subgenus Houzingenia) based on genome sequencing.</title>
        <authorList>
            <person name="Grover C.E."/>
            <person name="Arick M.A. 2nd"/>
            <person name="Thrash A."/>
            <person name="Conover J.L."/>
            <person name="Sanders W.S."/>
            <person name="Peterson D.G."/>
            <person name="Frelichowski J.E."/>
            <person name="Scheffler J.A."/>
            <person name="Scheffler B.E."/>
            <person name="Wendel J.F."/>
        </authorList>
    </citation>
    <scope>NUCLEOTIDE SEQUENCE [LARGE SCALE GENOMIC DNA]</scope>
    <source>
        <strain evidence="1">185</strain>
        <tissue evidence="1">Leaf</tissue>
    </source>
</reference>